<comment type="caution">
    <text evidence="2">The sequence shown here is derived from an EMBL/GenBank/DDBJ whole genome shotgun (WGS) entry which is preliminary data.</text>
</comment>
<dbReference type="InterPro" id="IPR027910">
    <property type="entry name" value="YdiL_sf"/>
</dbReference>
<dbReference type="Proteomes" id="UP001500755">
    <property type="component" value="Unassembled WGS sequence"/>
</dbReference>
<dbReference type="SUPFAM" id="SSF47413">
    <property type="entry name" value="lambda repressor-like DNA-binding domains"/>
    <property type="match status" value="1"/>
</dbReference>
<feature type="region of interest" description="Disordered" evidence="1">
    <location>
        <begin position="187"/>
        <end position="210"/>
    </location>
</feature>
<protein>
    <submittedName>
        <fullName evidence="2">Uncharacterized protein</fullName>
    </submittedName>
</protein>
<dbReference type="InterPro" id="IPR010982">
    <property type="entry name" value="Lambda_DNA-bd_dom_sf"/>
</dbReference>
<dbReference type="EMBL" id="BAAANO010000034">
    <property type="protein sequence ID" value="GAA2014142.1"/>
    <property type="molecule type" value="Genomic_DNA"/>
</dbReference>
<dbReference type="RefSeq" id="WP_344310591.1">
    <property type="nucleotide sequence ID" value="NZ_BAAANO010000034.1"/>
</dbReference>
<gene>
    <name evidence="2" type="ORF">GCM10009755_27300</name>
</gene>
<proteinExistence type="predicted"/>
<keyword evidence="3" id="KW-1185">Reference proteome</keyword>
<dbReference type="Gene3D" id="1.10.3100.10">
    <property type="entry name" value="Putative cytoplasmic protein"/>
    <property type="match status" value="1"/>
</dbReference>
<evidence type="ECO:0000256" key="1">
    <source>
        <dbReference type="SAM" id="MobiDB-lite"/>
    </source>
</evidence>
<sequence>MPVYKSNHPMSAASFRTVRSFLGLSDQWIATHLGVHVRTVRKWGAGDSSVPKSAAAFLRELDVETASAVSVYVEAFTDHEDSWPFRIPRSDEESEGWEEFPGKPVGWWRNLAARVCQRVPGLWIDFAPADSAGGPADRPILTEHTVEETAEQVAAENAADAKAAAERTLAEQYALTEDDDRGLHAVVNPAEAVGPESAKGSSASARPAAE</sequence>
<evidence type="ECO:0000313" key="2">
    <source>
        <dbReference type="EMBL" id="GAA2014142.1"/>
    </source>
</evidence>
<name>A0ABP5F5A9_9MICO</name>
<evidence type="ECO:0000313" key="3">
    <source>
        <dbReference type="Proteomes" id="UP001500755"/>
    </source>
</evidence>
<organism evidence="2 3">
    <name type="scientific">Brevibacterium samyangense</name>
    <dbReference type="NCBI Taxonomy" id="366888"/>
    <lineage>
        <taxon>Bacteria</taxon>
        <taxon>Bacillati</taxon>
        <taxon>Actinomycetota</taxon>
        <taxon>Actinomycetes</taxon>
        <taxon>Micrococcales</taxon>
        <taxon>Brevibacteriaceae</taxon>
        <taxon>Brevibacterium</taxon>
    </lineage>
</organism>
<accession>A0ABP5F5A9</accession>
<reference evidence="3" key="1">
    <citation type="journal article" date="2019" name="Int. J. Syst. Evol. Microbiol.">
        <title>The Global Catalogue of Microorganisms (GCM) 10K type strain sequencing project: providing services to taxonomists for standard genome sequencing and annotation.</title>
        <authorList>
            <consortium name="The Broad Institute Genomics Platform"/>
            <consortium name="The Broad Institute Genome Sequencing Center for Infectious Disease"/>
            <person name="Wu L."/>
            <person name="Ma J."/>
        </authorList>
    </citation>
    <scope>NUCLEOTIDE SEQUENCE [LARGE SCALE GENOMIC DNA]</scope>
    <source>
        <strain evidence="3">JCM 14546</strain>
    </source>
</reference>